<protein>
    <submittedName>
        <fullName evidence="3">ParA family protein</fullName>
    </submittedName>
</protein>
<dbReference type="CDD" id="cd02042">
    <property type="entry name" value="ParAB_family"/>
    <property type="match status" value="1"/>
</dbReference>
<proteinExistence type="inferred from homology"/>
<name>A0A7C4PZY8_9CHLR</name>
<comment type="caution">
    <text evidence="3">The sequence shown here is derived from an EMBL/GenBank/DDBJ whole genome shotgun (WGS) entry which is preliminary data.</text>
</comment>
<reference evidence="3" key="1">
    <citation type="journal article" date="2020" name="mSystems">
        <title>Genome- and Community-Level Interaction Insights into Carbon Utilization and Element Cycling Functions of Hydrothermarchaeota in Hydrothermal Sediment.</title>
        <authorList>
            <person name="Zhou Z."/>
            <person name="Liu Y."/>
            <person name="Xu W."/>
            <person name="Pan J."/>
            <person name="Luo Z.H."/>
            <person name="Li M."/>
        </authorList>
    </citation>
    <scope>NUCLEOTIDE SEQUENCE [LARGE SCALE GENOMIC DNA]</scope>
    <source>
        <strain evidence="3">SpSt-556</strain>
    </source>
</reference>
<dbReference type="InterPro" id="IPR050678">
    <property type="entry name" value="DNA_Partitioning_ATPase"/>
</dbReference>
<dbReference type="AlphaFoldDB" id="A0A7C4PZY8"/>
<gene>
    <name evidence="3" type="ORF">ENT17_00115</name>
</gene>
<dbReference type="PANTHER" id="PTHR13696:SF99">
    <property type="entry name" value="COBYRINIC ACID AC-DIAMIDE SYNTHASE"/>
    <property type="match status" value="1"/>
</dbReference>
<sequence length="253" mass="26646">MKIIAVANQKGGVGKTTLSINLAAGLAEAGRKVLLIDLDPQASLTLATVGESSGQCIAEVIGGSLPGTLSMADIIRPLKPNLDLAPGGLSLSISEIGLITRLGRENILKKALNGLEGYDAVIIDCGPSLGLLVENALNAADGILIPTLPTPVDRRGVGIFLESLNAVRNELNPSLEILGLVVCQYDQRLKLHQQMLEEFHKSGLPLLAVIGRSVEVARTVGEGKPLASGRLLPQMQDLTTKIDFWLCNGRLPA</sequence>
<comment type="similarity">
    <text evidence="1">Belongs to the ParA family.</text>
</comment>
<feature type="domain" description="AAA" evidence="2">
    <location>
        <begin position="1"/>
        <end position="177"/>
    </location>
</feature>
<dbReference type="InterPro" id="IPR025669">
    <property type="entry name" value="AAA_dom"/>
</dbReference>
<evidence type="ECO:0000313" key="3">
    <source>
        <dbReference type="EMBL" id="HGS86004.1"/>
    </source>
</evidence>
<dbReference type="Pfam" id="PF13614">
    <property type="entry name" value="AAA_31"/>
    <property type="match status" value="1"/>
</dbReference>
<dbReference type="SUPFAM" id="SSF52540">
    <property type="entry name" value="P-loop containing nucleoside triphosphate hydrolases"/>
    <property type="match status" value="1"/>
</dbReference>
<accession>A0A7C4PZY8</accession>
<organism evidence="3">
    <name type="scientific">Bellilinea caldifistulae</name>
    <dbReference type="NCBI Taxonomy" id="360411"/>
    <lineage>
        <taxon>Bacteria</taxon>
        <taxon>Bacillati</taxon>
        <taxon>Chloroflexota</taxon>
        <taxon>Anaerolineae</taxon>
        <taxon>Anaerolineales</taxon>
        <taxon>Anaerolineaceae</taxon>
        <taxon>Bellilinea</taxon>
    </lineage>
</organism>
<evidence type="ECO:0000259" key="2">
    <source>
        <dbReference type="Pfam" id="PF13614"/>
    </source>
</evidence>
<dbReference type="PANTHER" id="PTHR13696">
    <property type="entry name" value="P-LOOP CONTAINING NUCLEOSIDE TRIPHOSPHATE HYDROLASE"/>
    <property type="match status" value="1"/>
</dbReference>
<dbReference type="InterPro" id="IPR027417">
    <property type="entry name" value="P-loop_NTPase"/>
</dbReference>
<dbReference type="FunFam" id="3.40.50.300:FF:000285">
    <property type="entry name" value="Sporulation initiation inhibitor Soj"/>
    <property type="match status" value="1"/>
</dbReference>
<evidence type="ECO:0000256" key="1">
    <source>
        <dbReference type="ARBA" id="ARBA00006976"/>
    </source>
</evidence>
<dbReference type="Gene3D" id="3.40.50.300">
    <property type="entry name" value="P-loop containing nucleotide triphosphate hydrolases"/>
    <property type="match status" value="1"/>
</dbReference>
<dbReference type="EMBL" id="DSXR01000003">
    <property type="protein sequence ID" value="HGS86004.1"/>
    <property type="molecule type" value="Genomic_DNA"/>
</dbReference>